<keyword evidence="5" id="KW-1185">Reference proteome</keyword>
<dbReference type="SUPFAM" id="SSF56300">
    <property type="entry name" value="Metallo-dependent phosphatases"/>
    <property type="match status" value="1"/>
</dbReference>
<dbReference type="Gene3D" id="2.60.40.380">
    <property type="entry name" value="Purple acid phosphatase-like, N-terminal"/>
    <property type="match status" value="1"/>
</dbReference>
<sequence>MQRRDFIKLGLLTGGLTASKLAFAVTGNSSRPGVQTGIAAGDATYDGAVIWSRSDLPALMQVEVSGWRDFRQSRFFRGAAALPEQDYNARTLLEGLEPGREWFYKVRFDSLQTPGIYSEAKSGSFKTAPTKKADVKFCWSGDTAGQGFGIDPRHDGMLTYKSILAQQPDFFVHCGDLIYADNPILAEKKLDNGETWHNLTIPSVTSVAQTQQAFRERYYYNYLDQHHSALHSKVACYQQWDDHEVRNNWYPGEQLTDDSRYTEKSVSLLAERSRQALLQCNPIRPGSVDQQGLYRKVEYGPLLDIFILDKRTYRGPNSLNRQQQKSPATALLGEVQLAWLKQGLSASRATWKIIASDMPVGLRITNWGTEIAENMANGDGPPLGRELEMAGLLSHIREHDIRNVHFITADVHYCASHYYDPAKAQFKDFLPFWEFVSGPLHAGTFGPNPLDNTFGPQVVFQGIPANLKPGTAPSAGYQFFGQMEIDSNSERLTVSHFNRTGKQLWQTTLEPK</sequence>
<evidence type="ECO:0000259" key="3">
    <source>
        <dbReference type="Pfam" id="PF16655"/>
    </source>
</evidence>
<dbReference type="InterPro" id="IPR018946">
    <property type="entry name" value="PhoD-like_MPP"/>
</dbReference>
<name>A0ABQ1RMP2_9ALTE</name>
<feature type="chain" id="PRO_5045708467" evidence="1">
    <location>
        <begin position="25"/>
        <end position="512"/>
    </location>
</feature>
<feature type="domain" description="PhoD-like phosphatase metallophosphatase" evidence="2">
    <location>
        <begin position="143"/>
        <end position="494"/>
    </location>
</feature>
<dbReference type="Pfam" id="PF16655">
    <property type="entry name" value="PhoD_N"/>
    <property type="match status" value="1"/>
</dbReference>
<keyword evidence="1" id="KW-0732">Signal</keyword>
<gene>
    <name evidence="4" type="ORF">GCM10011357_30570</name>
</gene>
<evidence type="ECO:0000256" key="1">
    <source>
        <dbReference type="SAM" id="SignalP"/>
    </source>
</evidence>
<dbReference type="RefSeq" id="WP_218962415.1">
    <property type="nucleotide sequence ID" value="NZ_BMGJ01000014.1"/>
</dbReference>
<evidence type="ECO:0000313" key="5">
    <source>
        <dbReference type="Proteomes" id="UP000614272"/>
    </source>
</evidence>
<feature type="signal peptide" evidence="1">
    <location>
        <begin position="1"/>
        <end position="24"/>
    </location>
</feature>
<comment type="caution">
    <text evidence="4">The sequence shown here is derived from an EMBL/GenBank/DDBJ whole genome shotgun (WGS) entry which is preliminary data.</text>
</comment>
<organism evidence="4 5">
    <name type="scientific">Lacimicrobium alkaliphilum</name>
    <dbReference type="NCBI Taxonomy" id="1526571"/>
    <lineage>
        <taxon>Bacteria</taxon>
        <taxon>Pseudomonadati</taxon>
        <taxon>Pseudomonadota</taxon>
        <taxon>Gammaproteobacteria</taxon>
        <taxon>Alteromonadales</taxon>
        <taxon>Alteromonadaceae</taxon>
        <taxon>Lacimicrobium</taxon>
    </lineage>
</organism>
<evidence type="ECO:0000313" key="4">
    <source>
        <dbReference type="EMBL" id="GGD73371.1"/>
    </source>
</evidence>
<protein>
    <submittedName>
        <fullName evidence="4">Alkaline phosphatase</fullName>
    </submittedName>
</protein>
<dbReference type="InterPro" id="IPR029052">
    <property type="entry name" value="Metallo-depent_PP-like"/>
</dbReference>
<dbReference type="PANTHER" id="PTHR43606:SF1">
    <property type="entry name" value="PHOD-LIKE PHOSPHATASE METALLOPHOSPHATASE DOMAIN-CONTAINING PROTEIN"/>
    <property type="match status" value="1"/>
</dbReference>
<reference evidence="5" key="1">
    <citation type="journal article" date="2019" name="Int. J. Syst. Evol. Microbiol.">
        <title>The Global Catalogue of Microorganisms (GCM) 10K type strain sequencing project: providing services to taxonomists for standard genome sequencing and annotation.</title>
        <authorList>
            <consortium name="The Broad Institute Genomics Platform"/>
            <consortium name="The Broad Institute Genome Sequencing Center for Infectious Disease"/>
            <person name="Wu L."/>
            <person name="Ma J."/>
        </authorList>
    </citation>
    <scope>NUCLEOTIDE SEQUENCE [LARGE SCALE GENOMIC DNA]</scope>
    <source>
        <strain evidence="5">CGMCC 1.12923</strain>
    </source>
</reference>
<dbReference type="EMBL" id="BMGJ01000014">
    <property type="protein sequence ID" value="GGD73371.1"/>
    <property type="molecule type" value="Genomic_DNA"/>
</dbReference>
<dbReference type="InterPro" id="IPR052900">
    <property type="entry name" value="Phospholipid_Metab_Enz"/>
</dbReference>
<dbReference type="PANTHER" id="PTHR43606">
    <property type="entry name" value="PHOSPHATASE, PUTATIVE (AFU_ORTHOLOGUE AFUA_6G08710)-RELATED"/>
    <property type="match status" value="1"/>
</dbReference>
<proteinExistence type="predicted"/>
<dbReference type="Pfam" id="PF09423">
    <property type="entry name" value="PhoD"/>
    <property type="match status" value="1"/>
</dbReference>
<dbReference type="InterPro" id="IPR032093">
    <property type="entry name" value="PhoD_N"/>
</dbReference>
<dbReference type="Gene3D" id="3.60.21.70">
    <property type="entry name" value="PhoD-like phosphatase"/>
    <property type="match status" value="1"/>
</dbReference>
<feature type="domain" description="Phospholipase D N-terminal" evidence="3">
    <location>
        <begin position="37"/>
        <end position="112"/>
    </location>
</feature>
<dbReference type="InterPro" id="IPR038607">
    <property type="entry name" value="PhoD-like_sf"/>
</dbReference>
<evidence type="ECO:0000259" key="2">
    <source>
        <dbReference type="Pfam" id="PF09423"/>
    </source>
</evidence>
<dbReference type="Proteomes" id="UP000614272">
    <property type="component" value="Unassembled WGS sequence"/>
</dbReference>
<accession>A0ABQ1RMP2</accession>